<evidence type="ECO:0000256" key="1">
    <source>
        <dbReference type="SAM" id="Phobius"/>
    </source>
</evidence>
<gene>
    <name evidence="2" type="ORF">HN018_20135</name>
</gene>
<accession>A0A6M8HU19</accession>
<keyword evidence="1" id="KW-0472">Membrane</keyword>
<dbReference type="AlphaFoldDB" id="A0A6M8HU19"/>
<feature type="transmembrane region" description="Helical" evidence="1">
    <location>
        <begin position="280"/>
        <end position="299"/>
    </location>
</feature>
<feature type="transmembrane region" description="Helical" evidence="1">
    <location>
        <begin position="337"/>
        <end position="357"/>
    </location>
</feature>
<dbReference type="RefSeq" id="WP_171833716.1">
    <property type="nucleotide sequence ID" value="NZ_CP053708.1"/>
</dbReference>
<feature type="transmembrane region" description="Helical" evidence="1">
    <location>
        <begin position="69"/>
        <end position="102"/>
    </location>
</feature>
<evidence type="ECO:0000313" key="2">
    <source>
        <dbReference type="EMBL" id="QKE92034.1"/>
    </source>
</evidence>
<reference evidence="2 3" key="1">
    <citation type="journal article" date="2014" name="World J. Microbiol. Biotechnol.">
        <title>Biodiversity and physiological characteristics of Antarctic and Arctic lichens-associated bacteria.</title>
        <authorList>
            <person name="Lee Y.M."/>
            <person name="Kim E.H."/>
            <person name="Lee H.K."/>
            <person name="Hong S.G."/>
        </authorList>
    </citation>
    <scope>NUCLEOTIDE SEQUENCE [LARGE SCALE GENOMIC DNA]</scope>
    <source>
        <strain evidence="2 3">PAMC 26569</strain>
    </source>
</reference>
<feature type="transmembrane region" description="Helical" evidence="1">
    <location>
        <begin position="369"/>
        <end position="391"/>
    </location>
</feature>
<protein>
    <recommendedName>
        <fullName evidence="4">Glycosyltransferase RgtA/B/C/D-like domain-containing protein</fullName>
    </recommendedName>
</protein>
<sequence>MAMRAGAALVLLVASLFVSLRYTLVTWGAESDIATPYLIWSGLRQYGPGFLTSFRYTADNWLLWPLPLFWMVFSSIGTAPITVILIGWSLFILCVLMAYLIVRNVAGNTPASVAATLLLLSNRSAIGAMGFLSYPVTHNATMLGGLVALYAAIRWNVHGRAWWLALLTVSLLMCGLSDPWLRVTFLLPLACAAGFGLLAVSPASFARSLALLVCLIGVGILLQTKLFGLFNFLPNIPLELDSVPKQLKSLSLTATLAVMWFNVLPLAGTSYLWSPSVGETVLDAALLGITLAGVSALMLRQLSKSVATDMLFIVAGVSVIGTTAAFVGLHLDKSIQTGRYFMASYVLIIMVSCAAAGRAWPRLAAGPRGLLWTICILMGTSGVTSGGPIWWTRPVPPVDRTVSRLIGFLRANNLDYGFSSYFGQQAGAVTWTTRGGITIWPIIFDQATGIVRPRTGQTSPIWFSPAGVPVGRHRAFLVVSDHDDSGCRNVALCVHAVTRQFGTPEETLSFGDARVLVWNYPLLAAAPGLQAARADPYPVGAELETTSSGGEGRILGEGWSAPEAAGTWSDGSRAEILLHLPAGWIGDAHLVLDATAFVPPGRSGQTVTVSVDGHVLTALNVLGGADRPYEITIPASLLATGSGVVELSLPRAVSPNELGMGPDLRRLAVNLHSVRLSRD</sequence>
<feature type="transmembrane region" description="Helical" evidence="1">
    <location>
        <begin position="254"/>
        <end position="274"/>
    </location>
</feature>
<dbReference type="EMBL" id="CP053708">
    <property type="protein sequence ID" value="QKE92034.1"/>
    <property type="molecule type" value="Genomic_DNA"/>
</dbReference>
<feature type="transmembrane region" description="Helical" evidence="1">
    <location>
        <begin position="311"/>
        <end position="331"/>
    </location>
</feature>
<keyword evidence="1" id="KW-1133">Transmembrane helix</keyword>
<feature type="transmembrane region" description="Helical" evidence="1">
    <location>
        <begin position="209"/>
        <end position="233"/>
    </location>
</feature>
<feature type="transmembrane region" description="Helical" evidence="1">
    <location>
        <begin position="159"/>
        <end position="176"/>
    </location>
</feature>
<organism evidence="2 3">
    <name type="scientific">Lichenicola cladoniae</name>
    <dbReference type="NCBI Taxonomy" id="1484109"/>
    <lineage>
        <taxon>Bacteria</taxon>
        <taxon>Pseudomonadati</taxon>
        <taxon>Pseudomonadota</taxon>
        <taxon>Alphaproteobacteria</taxon>
        <taxon>Acetobacterales</taxon>
        <taxon>Acetobacteraceae</taxon>
        <taxon>Lichenicola</taxon>
    </lineage>
</organism>
<evidence type="ECO:0000313" key="3">
    <source>
        <dbReference type="Proteomes" id="UP000500767"/>
    </source>
</evidence>
<feature type="transmembrane region" description="Helical" evidence="1">
    <location>
        <begin position="183"/>
        <end position="203"/>
    </location>
</feature>
<feature type="transmembrane region" description="Helical" evidence="1">
    <location>
        <begin position="131"/>
        <end position="153"/>
    </location>
</feature>
<dbReference type="KEGG" id="lck:HN018_20135"/>
<keyword evidence="1" id="KW-0812">Transmembrane</keyword>
<name>A0A6M8HU19_9PROT</name>
<evidence type="ECO:0008006" key="4">
    <source>
        <dbReference type="Google" id="ProtNLM"/>
    </source>
</evidence>
<keyword evidence="3" id="KW-1185">Reference proteome</keyword>
<dbReference type="Proteomes" id="UP000500767">
    <property type="component" value="Chromosome"/>
</dbReference>
<proteinExistence type="predicted"/>